<dbReference type="EMBL" id="RCMG01001423">
    <property type="protein sequence ID" value="KAG2827758.1"/>
    <property type="molecule type" value="Genomic_DNA"/>
</dbReference>
<dbReference type="EMBL" id="RCMV01002124">
    <property type="protein sequence ID" value="KAG3204516.1"/>
    <property type="molecule type" value="Genomic_DNA"/>
</dbReference>
<evidence type="ECO:0000313" key="4">
    <source>
        <dbReference type="EMBL" id="RAW29820.1"/>
    </source>
</evidence>
<gene>
    <name evidence="4" type="ORF">PC110_g13816</name>
    <name evidence="1" type="ORF">PC113_g21570</name>
    <name evidence="2" type="ORF">PC117_g23775</name>
    <name evidence="3" type="ORF">PC129_g22543</name>
</gene>
<name>A0A329RZQ2_9STRA</name>
<evidence type="ECO:0000313" key="3">
    <source>
        <dbReference type="EMBL" id="KAG3204516.1"/>
    </source>
</evidence>
<evidence type="ECO:0000313" key="1">
    <source>
        <dbReference type="EMBL" id="KAG2827758.1"/>
    </source>
</evidence>
<dbReference type="OrthoDB" id="108177at2759"/>
<protein>
    <submittedName>
        <fullName evidence="4">Uncharacterized protein</fullName>
    </submittedName>
</protein>
<dbReference type="Proteomes" id="UP000760860">
    <property type="component" value="Unassembled WGS sequence"/>
</dbReference>
<keyword evidence="5" id="KW-1185">Reference proteome</keyword>
<sequence>MENALEIFKTNTTPAQATRLFIAPKDAIRTWSENYMYLVAISEACRGCANDLVLNIIVQ</sequence>
<dbReference type="Proteomes" id="UP000736787">
    <property type="component" value="Unassembled WGS sequence"/>
</dbReference>
<comment type="caution">
    <text evidence="4">The sequence shown here is derived from an EMBL/GenBank/DDBJ whole genome shotgun (WGS) entry which is preliminary data.</text>
</comment>
<dbReference type="EMBL" id="RCMK01001483">
    <property type="protein sequence ID" value="KAG2893387.1"/>
    <property type="molecule type" value="Genomic_DNA"/>
</dbReference>
<dbReference type="VEuPathDB" id="FungiDB:PC110_g13816"/>
<accession>A0A329RZQ2</accession>
<dbReference type="EMBL" id="MJFZ01000404">
    <property type="protein sequence ID" value="RAW29820.1"/>
    <property type="molecule type" value="Genomic_DNA"/>
</dbReference>
<organism evidence="4 5">
    <name type="scientific">Phytophthora cactorum</name>
    <dbReference type="NCBI Taxonomy" id="29920"/>
    <lineage>
        <taxon>Eukaryota</taxon>
        <taxon>Sar</taxon>
        <taxon>Stramenopiles</taxon>
        <taxon>Oomycota</taxon>
        <taxon>Peronosporomycetes</taxon>
        <taxon>Peronosporales</taxon>
        <taxon>Peronosporaceae</taxon>
        <taxon>Phytophthora</taxon>
    </lineage>
</organism>
<dbReference type="Proteomes" id="UP000251314">
    <property type="component" value="Unassembled WGS sequence"/>
</dbReference>
<dbReference type="AlphaFoldDB" id="A0A329RZQ2"/>
<evidence type="ECO:0000313" key="2">
    <source>
        <dbReference type="EMBL" id="KAG2893387.1"/>
    </source>
</evidence>
<reference evidence="4 5" key="1">
    <citation type="submission" date="2018-01" db="EMBL/GenBank/DDBJ databases">
        <title>Draft genome of the strawberry crown rot pathogen Phytophthora cactorum.</title>
        <authorList>
            <person name="Armitage A.D."/>
            <person name="Lysoe E."/>
            <person name="Nellist C.F."/>
            <person name="Harrison R.J."/>
            <person name="Brurberg M.B."/>
        </authorList>
    </citation>
    <scope>NUCLEOTIDE SEQUENCE [LARGE SCALE GENOMIC DNA]</scope>
    <source>
        <strain evidence="4 5">10300</strain>
    </source>
</reference>
<reference evidence="1" key="2">
    <citation type="submission" date="2018-10" db="EMBL/GenBank/DDBJ databases">
        <title>Effector identification in a new, highly contiguous assembly of the strawberry crown rot pathogen Phytophthora cactorum.</title>
        <authorList>
            <person name="Armitage A.D."/>
            <person name="Nellist C.F."/>
            <person name="Bates H."/>
            <person name="Vickerstaff R.J."/>
            <person name="Harrison R.J."/>
        </authorList>
    </citation>
    <scope>NUCLEOTIDE SEQUENCE</scope>
    <source>
        <strain evidence="1">15-7</strain>
        <strain evidence="2">4040</strain>
        <strain evidence="3">P421</strain>
    </source>
</reference>
<proteinExistence type="predicted"/>
<evidence type="ECO:0000313" key="5">
    <source>
        <dbReference type="Proteomes" id="UP000251314"/>
    </source>
</evidence>
<dbReference type="Proteomes" id="UP000735874">
    <property type="component" value="Unassembled WGS sequence"/>
</dbReference>